<gene>
    <name evidence="1" type="ORF">COX47_03800</name>
</gene>
<name>A0A2G9Y8A8_9BACT</name>
<accession>A0A2G9Y8A8</accession>
<comment type="caution">
    <text evidence="1">The sequence shown here is derived from an EMBL/GenBank/DDBJ whole genome shotgun (WGS) entry which is preliminary data.</text>
</comment>
<dbReference type="AlphaFoldDB" id="A0A2G9Y8A8"/>
<evidence type="ECO:0000313" key="2">
    <source>
        <dbReference type="Proteomes" id="UP000231025"/>
    </source>
</evidence>
<dbReference type="Proteomes" id="UP000231025">
    <property type="component" value="Unassembled WGS sequence"/>
</dbReference>
<dbReference type="EMBL" id="PCRE01000051">
    <property type="protein sequence ID" value="PIP14721.1"/>
    <property type="molecule type" value="Genomic_DNA"/>
</dbReference>
<dbReference type="PANTHER" id="PTHR34070:SF1">
    <property type="entry name" value="DNA ALKYLATION REPAIR PROTEIN"/>
    <property type="match status" value="1"/>
</dbReference>
<sequence length="232" mass="27643">MYQQIINDLKKYSDSEKARILSRFFKTGKGEYGEGDIFLGVIVPQQRLVAKKFKDADLKTIEELLHSKIHEHRLTALLIIIYQIKKANEVKKKNFFNFYLKNTNYINNWDLVDLSCRDIIGEYLLDKDRKILYQLACSKNLWERRIAIISTFAFIRKSKLQDTLRVSKILLNDKHDLIHKAVGWALRELGKKDEKALENFLNKYYKKIPRTMLRYAIEKFSEEKRKKYLTKS</sequence>
<dbReference type="PANTHER" id="PTHR34070">
    <property type="entry name" value="ARMADILLO-TYPE FOLD"/>
    <property type="match status" value="1"/>
</dbReference>
<reference evidence="1 2" key="1">
    <citation type="submission" date="2017-09" db="EMBL/GenBank/DDBJ databases">
        <title>Depth-based differentiation of microbial function through sediment-hosted aquifers and enrichment of novel symbionts in the deep terrestrial subsurface.</title>
        <authorList>
            <person name="Probst A.J."/>
            <person name="Ladd B."/>
            <person name="Jarett J.K."/>
            <person name="Geller-Mcgrath D.E."/>
            <person name="Sieber C.M."/>
            <person name="Emerson J.B."/>
            <person name="Anantharaman K."/>
            <person name="Thomas B.C."/>
            <person name="Malmstrom R."/>
            <person name="Stieglmeier M."/>
            <person name="Klingl A."/>
            <person name="Woyke T."/>
            <person name="Ryan C.M."/>
            <person name="Banfield J.F."/>
        </authorList>
    </citation>
    <scope>NUCLEOTIDE SEQUENCE [LARGE SCALE GENOMIC DNA]</scope>
    <source>
        <strain evidence="1">CG23_combo_of_CG06-09_8_20_14_all_35_49</strain>
    </source>
</reference>
<dbReference type="Pfam" id="PF08713">
    <property type="entry name" value="DNA_alkylation"/>
    <property type="match status" value="1"/>
</dbReference>
<dbReference type="Gene3D" id="1.25.10.90">
    <property type="match status" value="1"/>
</dbReference>
<proteinExistence type="predicted"/>
<dbReference type="SUPFAM" id="SSF48371">
    <property type="entry name" value="ARM repeat"/>
    <property type="match status" value="1"/>
</dbReference>
<dbReference type="InterPro" id="IPR016024">
    <property type="entry name" value="ARM-type_fold"/>
</dbReference>
<dbReference type="InterPro" id="IPR014825">
    <property type="entry name" value="DNA_alkylation"/>
</dbReference>
<protein>
    <submittedName>
        <fullName evidence="1">DNA alkylation repair protein</fullName>
    </submittedName>
</protein>
<dbReference type="CDD" id="cd06561">
    <property type="entry name" value="AlkD_like"/>
    <property type="match status" value="1"/>
</dbReference>
<organism evidence="1 2">
    <name type="scientific">Candidatus Roizmanbacteria bacterium CG23_combo_of_CG06-09_8_20_14_all_35_49</name>
    <dbReference type="NCBI Taxonomy" id="1974863"/>
    <lineage>
        <taxon>Bacteria</taxon>
        <taxon>Candidatus Roizmaniibacteriota</taxon>
    </lineage>
</organism>
<evidence type="ECO:0000313" key="1">
    <source>
        <dbReference type="EMBL" id="PIP14721.1"/>
    </source>
</evidence>